<proteinExistence type="predicted"/>
<dbReference type="RefSeq" id="WP_101289051.1">
    <property type="nucleotide sequence ID" value="NZ_FOUQ01000013.1"/>
</dbReference>
<dbReference type="PANTHER" id="PTHR46796">
    <property type="entry name" value="HTH-TYPE TRANSCRIPTIONAL ACTIVATOR RHAS-RELATED"/>
    <property type="match status" value="1"/>
</dbReference>
<dbReference type="InterPro" id="IPR050204">
    <property type="entry name" value="AraC_XylS_family_regulators"/>
</dbReference>
<dbReference type="EMBL" id="PJNW01000006">
    <property type="protein sequence ID" value="PKR89273.1"/>
    <property type="molecule type" value="Genomic_DNA"/>
</dbReference>
<dbReference type="Proteomes" id="UP000233491">
    <property type="component" value="Unassembled WGS sequence"/>
</dbReference>
<dbReference type="PROSITE" id="PS00041">
    <property type="entry name" value="HTH_ARAC_FAMILY_1"/>
    <property type="match status" value="1"/>
</dbReference>
<dbReference type="InterPro" id="IPR018062">
    <property type="entry name" value="HTH_AraC-typ_CS"/>
</dbReference>
<name>A0A1I4VUN2_9HYPH</name>
<dbReference type="GO" id="GO:0043565">
    <property type="term" value="F:sequence-specific DNA binding"/>
    <property type="evidence" value="ECO:0007669"/>
    <property type="project" value="InterPro"/>
</dbReference>
<dbReference type="SMART" id="SM00342">
    <property type="entry name" value="HTH_ARAC"/>
    <property type="match status" value="1"/>
</dbReference>
<keyword evidence="6" id="KW-1185">Reference proteome</keyword>
<protein>
    <recommendedName>
        <fullName evidence="4">HTH araC/xylS-type domain-containing protein</fullName>
    </recommendedName>
</protein>
<organism evidence="5 6">
    <name type="scientific">Pleomorphomonas diazotrophica</name>
    <dbReference type="NCBI Taxonomy" id="1166257"/>
    <lineage>
        <taxon>Bacteria</taxon>
        <taxon>Pseudomonadati</taxon>
        <taxon>Pseudomonadota</taxon>
        <taxon>Alphaproteobacteria</taxon>
        <taxon>Hyphomicrobiales</taxon>
        <taxon>Pleomorphomonadaceae</taxon>
        <taxon>Pleomorphomonas</taxon>
    </lineage>
</organism>
<sequence length="330" mass="36674">MPSRVVVSTADVAQGDSFSYFREKVAGYFDGLELVEPKTKSLDARFEAIEVGDIQICRITGSEHAVRRSTSALRSLPGDKISVNYCDGGDYFLDDVLGSGSVRYGALRVIDNAHEFELRLPREKRVVLHCFQVPRMAFGDGVSFRTINSILSDSRFGSLMSDQYRVLVKALRLGNLAAVHAVANATRAMLLSLGEITDRDDRERDAPNVGIASLKSYVLSRLTESDLNVEAVARAFHCSERTVQNRFAAEGETFSSWLLSQRLARAEELLLAPTYALRSVEWIGFSCGFVATPHFHRAFKERFGTTPRAFRERGCRSGQSVDEFIQAPLS</sequence>
<dbReference type="OrthoDB" id="4601794at2"/>
<comment type="caution">
    <text evidence="5">The sequence shown here is derived from an EMBL/GenBank/DDBJ whole genome shotgun (WGS) entry which is preliminary data.</text>
</comment>
<keyword evidence="2" id="KW-0238">DNA-binding</keyword>
<evidence type="ECO:0000313" key="5">
    <source>
        <dbReference type="EMBL" id="PKR89273.1"/>
    </source>
</evidence>
<gene>
    <name evidence="5" type="ORF">CXZ10_10155</name>
</gene>
<dbReference type="PROSITE" id="PS01124">
    <property type="entry name" value="HTH_ARAC_FAMILY_2"/>
    <property type="match status" value="1"/>
</dbReference>
<feature type="domain" description="HTH araC/xylS-type" evidence="4">
    <location>
        <begin position="212"/>
        <end position="313"/>
    </location>
</feature>
<dbReference type="AlphaFoldDB" id="A0A1I4VUN2"/>
<keyword evidence="3" id="KW-0804">Transcription</keyword>
<reference evidence="5 6" key="1">
    <citation type="submission" date="2017-12" db="EMBL/GenBank/DDBJ databases">
        <title>Anaerobic carbon monoxide metabolism by Pleomorphomonas carboxyditropha sp. nov., a new mesophilic hydrogenogenic carboxidotroph.</title>
        <authorList>
            <person name="Esquivel-Elizondo S."/>
            <person name="Krajmalnik-Brown R."/>
        </authorList>
    </citation>
    <scope>NUCLEOTIDE SEQUENCE [LARGE SCALE GENOMIC DNA]</scope>
    <source>
        <strain evidence="5 6">R5-392</strain>
    </source>
</reference>
<evidence type="ECO:0000313" key="6">
    <source>
        <dbReference type="Proteomes" id="UP000233491"/>
    </source>
</evidence>
<dbReference type="Pfam" id="PF12833">
    <property type="entry name" value="HTH_18"/>
    <property type="match status" value="1"/>
</dbReference>
<evidence type="ECO:0000259" key="4">
    <source>
        <dbReference type="PROSITE" id="PS01124"/>
    </source>
</evidence>
<dbReference type="Gene3D" id="1.10.10.60">
    <property type="entry name" value="Homeodomain-like"/>
    <property type="match status" value="1"/>
</dbReference>
<dbReference type="InterPro" id="IPR018060">
    <property type="entry name" value="HTH_AraC"/>
</dbReference>
<dbReference type="GO" id="GO:0003700">
    <property type="term" value="F:DNA-binding transcription factor activity"/>
    <property type="evidence" value="ECO:0007669"/>
    <property type="project" value="InterPro"/>
</dbReference>
<dbReference type="SUPFAM" id="SSF46689">
    <property type="entry name" value="Homeodomain-like"/>
    <property type="match status" value="1"/>
</dbReference>
<accession>A0A1I4VUN2</accession>
<evidence type="ECO:0000256" key="2">
    <source>
        <dbReference type="ARBA" id="ARBA00023125"/>
    </source>
</evidence>
<evidence type="ECO:0000256" key="1">
    <source>
        <dbReference type="ARBA" id="ARBA00023015"/>
    </source>
</evidence>
<dbReference type="InterPro" id="IPR009057">
    <property type="entry name" value="Homeodomain-like_sf"/>
</dbReference>
<dbReference type="PANTHER" id="PTHR46796:SF6">
    <property type="entry name" value="ARAC SUBFAMILY"/>
    <property type="match status" value="1"/>
</dbReference>
<keyword evidence="1" id="KW-0805">Transcription regulation</keyword>
<evidence type="ECO:0000256" key="3">
    <source>
        <dbReference type="ARBA" id="ARBA00023163"/>
    </source>
</evidence>